<feature type="compositionally biased region" description="Low complexity" evidence="2">
    <location>
        <begin position="256"/>
        <end position="276"/>
    </location>
</feature>
<gene>
    <name evidence="4" type="ORF">SAMN05216207_102938</name>
</gene>
<protein>
    <submittedName>
        <fullName evidence="4">DNA-binding transcriptional regulator, MerR family</fullName>
    </submittedName>
</protein>
<feature type="region of interest" description="Disordered" evidence="2">
    <location>
        <begin position="255"/>
        <end position="286"/>
    </location>
</feature>
<dbReference type="AlphaFoldDB" id="A0A1I5E5Q3"/>
<dbReference type="PRINTS" id="PR00040">
    <property type="entry name" value="HTHMERR"/>
</dbReference>
<evidence type="ECO:0000259" key="3">
    <source>
        <dbReference type="PROSITE" id="PS50937"/>
    </source>
</evidence>
<dbReference type="Gene3D" id="1.10.1660.10">
    <property type="match status" value="1"/>
</dbReference>
<evidence type="ECO:0000313" key="5">
    <source>
        <dbReference type="Proteomes" id="UP000199614"/>
    </source>
</evidence>
<accession>A0A1I5E5Q3</accession>
<dbReference type="EMBL" id="FOUY01000029">
    <property type="protein sequence ID" value="SFO06868.1"/>
    <property type="molecule type" value="Genomic_DNA"/>
</dbReference>
<dbReference type="Pfam" id="PF13411">
    <property type="entry name" value="MerR_1"/>
    <property type="match status" value="1"/>
</dbReference>
<name>A0A1I5E5Q3_PSUAM</name>
<dbReference type="PANTHER" id="PTHR30204">
    <property type="entry name" value="REDOX-CYCLING DRUG-SENSING TRANSCRIPTIONAL ACTIVATOR SOXR"/>
    <property type="match status" value="1"/>
</dbReference>
<evidence type="ECO:0000313" key="4">
    <source>
        <dbReference type="EMBL" id="SFO06868.1"/>
    </source>
</evidence>
<evidence type="ECO:0000256" key="1">
    <source>
        <dbReference type="ARBA" id="ARBA00023125"/>
    </source>
</evidence>
<feature type="compositionally biased region" description="Gly residues" evidence="2">
    <location>
        <begin position="277"/>
        <end position="286"/>
    </location>
</feature>
<dbReference type="GO" id="GO:0003700">
    <property type="term" value="F:DNA-binding transcription factor activity"/>
    <property type="evidence" value="ECO:0007669"/>
    <property type="project" value="InterPro"/>
</dbReference>
<dbReference type="STRING" id="260086.SAMN05216207_102938"/>
<dbReference type="PANTHER" id="PTHR30204:SF93">
    <property type="entry name" value="HTH MERR-TYPE DOMAIN-CONTAINING PROTEIN"/>
    <property type="match status" value="1"/>
</dbReference>
<proteinExistence type="predicted"/>
<dbReference type="OrthoDB" id="3830374at2"/>
<dbReference type="SMART" id="SM00422">
    <property type="entry name" value="HTH_MERR"/>
    <property type="match status" value="1"/>
</dbReference>
<dbReference type="InterPro" id="IPR009061">
    <property type="entry name" value="DNA-bd_dom_put_sf"/>
</dbReference>
<dbReference type="InterPro" id="IPR000551">
    <property type="entry name" value="MerR-type_HTH_dom"/>
</dbReference>
<feature type="domain" description="HTH merR-type" evidence="3">
    <location>
        <begin position="21"/>
        <end position="87"/>
    </location>
</feature>
<reference evidence="4 5" key="1">
    <citation type="submission" date="2016-10" db="EMBL/GenBank/DDBJ databases">
        <authorList>
            <person name="de Groot N.N."/>
        </authorList>
    </citation>
    <scope>NUCLEOTIDE SEQUENCE [LARGE SCALE GENOMIC DNA]</scope>
    <source>
        <strain evidence="4 5">CGMCC 4.1877</strain>
    </source>
</reference>
<dbReference type="Proteomes" id="UP000199614">
    <property type="component" value="Unassembled WGS sequence"/>
</dbReference>
<sequence>MLGCYGRVMVEEGSDPEDWQTIDELARASGVTVRNIRAYQSRGLLPPPQVRARTGYYGPGHAARLELIKDLQDEGVKLDTVKKLLDTTGGSTEQVVQFIRTVRGLFAPEDRQMVQLAELAERYRTTDTGLAKRGVKMGLLREVGEDTYEEISPRLMNAAAELTGLGIPINRSLDVVEQLRKHADAVAKLYVDLFLGEIWQPFDDSGRPDDQWPRVYETIERMRRISGEVMIAVLELAVAERVDVTFGRDIVRNVRTSSAGPTSDTGTSTSTDTDTGTGTGTGTASG</sequence>
<dbReference type="PROSITE" id="PS50937">
    <property type="entry name" value="HTH_MERR_2"/>
    <property type="match status" value="1"/>
</dbReference>
<keyword evidence="1 4" id="KW-0238">DNA-binding</keyword>
<dbReference type="SUPFAM" id="SSF46955">
    <property type="entry name" value="Putative DNA-binding domain"/>
    <property type="match status" value="1"/>
</dbReference>
<organism evidence="4 5">
    <name type="scientific">Pseudonocardia ammonioxydans</name>
    <dbReference type="NCBI Taxonomy" id="260086"/>
    <lineage>
        <taxon>Bacteria</taxon>
        <taxon>Bacillati</taxon>
        <taxon>Actinomycetota</taxon>
        <taxon>Actinomycetes</taxon>
        <taxon>Pseudonocardiales</taxon>
        <taxon>Pseudonocardiaceae</taxon>
        <taxon>Pseudonocardia</taxon>
    </lineage>
</organism>
<evidence type="ECO:0000256" key="2">
    <source>
        <dbReference type="SAM" id="MobiDB-lite"/>
    </source>
</evidence>
<keyword evidence="5" id="KW-1185">Reference proteome</keyword>
<dbReference type="GO" id="GO:0003677">
    <property type="term" value="F:DNA binding"/>
    <property type="evidence" value="ECO:0007669"/>
    <property type="project" value="UniProtKB-KW"/>
</dbReference>
<dbReference type="InterPro" id="IPR047057">
    <property type="entry name" value="MerR_fam"/>
</dbReference>